<feature type="compositionally biased region" description="Basic and acidic residues" evidence="1">
    <location>
        <begin position="56"/>
        <end position="69"/>
    </location>
</feature>
<reference evidence="2" key="1">
    <citation type="journal article" date="2014" name="Virology">
        <title>Metagenomic analysis of viromes of dromedary camel fecal samples reveals large number and high diversity of circoviruses and picobirnaviruses.</title>
        <authorList>
            <person name="Woo P.C.Y."/>
            <person name="Lau S.K.P."/>
            <person name="Teng J.L.L."/>
            <person name="Tsang A.K.L."/>
            <person name="Joseph M."/>
            <person name="Wong E.Y.M."/>
            <person name="Tang Y."/>
            <person name="Sivakumar S."/>
            <person name="Bai R."/>
            <person name="Wernery R."/>
            <person name="Wernery U."/>
            <person name="Yuen K.-Y."/>
        </authorList>
    </citation>
    <scope>NUCLEOTIDE SEQUENCE</scope>
    <source>
        <strain evidence="2">C1955</strain>
    </source>
</reference>
<evidence type="ECO:0000256" key="1">
    <source>
        <dbReference type="SAM" id="MobiDB-lite"/>
    </source>
</evidence>
<feature type="compositionally biased region" description="Basic and acidic residues" evidence="1">
    <location>
        <begin position="7"/>
        <end position="44"/>
    </location>
</feature>
<protein>
    <submittedName>
        <fullName evidence="2">Capsid protein</fullName>
    </submittedName>
</protein>
<feature type="region of interest" description="Disordered" evidence="1">
    <location>
        <begin position="1"/>
        <end position="73"/>
    </location>
</feature>
<organism evidence="2">
    <name type="scientific">Dromedary picobirnavirus</name>
    <dbReference type="NCBI Taxonomy" id="1574421"/>
    <lineage>
        <taxon>Viruses</taxon>
        <taxon>Riboviria</taxon>
        <taxon>Orthornavirae</taxon>
        <taxon>Pisuviricota</taxon>
        <taxon>Duplopiviricetes</taxon>
        <taxon>Durnavirales</taxon>
        <taxon>Picobirnaviridae</taxon>
        <taxon>Orthopicobirnavirus</taxon>
    </lineage>
</organism>
<proteinExistence type="predicted"/>
<dbReference type="Pfam" id="PF20816">
    <property type="entry name" value="PBV_CP"/>
    <property type="match status" value="1"/>
</dbReference>
<evidence type="ECO:0000313" key="2">
    <source>
        <dbReference type="EMBL" id="AIY31274.1"/>
    </source>
</evidence>
<dbReference type="InterPro" id="IPR049178">
    <property type="entry name" value="CP_picobirnavirus_sf"/>
</dbReference>
<dbReference type="Gene3D" id="1.20.140.120">
    <property type="match status" value="2"/>
</dbReference>
<dbReference type="EMBL" id="KM573788">
    <property type="protein sequence ID" value="AIY31274.1"/>
    <property type="molecule type" value="Genomic_RNA"/>
</dbReference>
<accession>A0A0A1EKX7</accession>
<dbReference type="InterPro" id="IPR048835">
    <property type="entry name" value="CP_picobirnavirus"/>
</dbReference>
<name>A0A0A1EKX7_9VIRU</name>
<sequence>MEVNNMAKEKEVKGKETKPDIPVETGTPKDEAPKPKGDFKDKGRNSGSKKKGKRGNPRDGGKRDDDKPKPCNINDVRWYTKYPSIVAGSSSHIFNAILGHKYQPINFGSNTNTTQVTGAKQAIPGVVSLMWAPFYSMKGTEVDAVNVASKNLYTYVRHANSGSVNYESSDLMQYVLAVQELFAYAEQCKRDLKMIFTFKTTNRYLYQRVLWATGYTMSDIADMIDNYALYSNKLNILIAQLNTFKIPKEMSVLARHTWLASHVWKDDQLDKATTYVYAMQGFYHYDWSNGELEFNRLLPTLSSTMSFPVRLGALQTEINNLLAYEDIGIMLGDILKAYGNDSCYFATPLLQGEVYDAEYSAEVTHQIRNAVVLGSSYAVKIKQVASNSQLLYETQQDDAPAVRPVGDTTSTATTMTFANGRYYFNIHGKGNSTSDFLYKFRGMAYNPFLIIDADTPTNEEIILNTRFMYSLHATQSHVTTTQGPHYDAVIGYTGEVGTEVLVSSLIVTLEDSLSSGSYSEAFNGGALTTLMIDPSPDATNHIVSQQYKVDDIPQRCIIYTASGGALAYISTYYYGKNVITAEDDWLELLHKGCKMSEFTIPMFKLLEARK</sequence>